<dbReference type="Pfam" id="PF18331">
    <property type="entry name" value="PKHD_C"/>
    <property type="match status" value="1"/>
</dbReference>
<dbReference type="AlphaFoldDB" id="A0A2T5IZ85"/>
<keyword evidence="2 7" id="KW-0479">Metal-binding</keyword>
<evidence type="ECO:0000313" key="9">
    <source>
        <dbReference type="EMBL" id="PTQ89353.1"/>
    </source>
</evidence>
<keyword evidence="5 7" id="KW-0560">Oxidoreductase</keyword>
<keyword evidence="10" id="KW-1185">Reference proteome</keyword>
<feature type="binding site" evidence="7">
    <location>
        <position position="96"/>
    </location>
    <ligand>
        <name>Fe cation</name>
        <dbReference type="ChEBI" id="CHEBI:24875"/>
    </ligand>
</feature>
<dbReference type="GO" id="GO:0016706">
    <property type="term" value="F:2-oxoglutarate-dependent dioxygenase activity"/>
    <property type="evidence" value="ECO:0007669"/>
    <property type="project" value="UniProtKB-UniRule"/>
</dbReference>
<proteinExistence type="inferred from homology"/>
<dbReference type="Gene3D" id="2.60.120.620">
    <property type="entry name" value="q2cbj1_9rhob like domain"/>
    <property type="match status" value="1"/>
</dbReference>
<evidence type="ECO:0000256" key="7">
    <source>
        <dbReference type="HAMAP-Rule" id="MF_00657"/>
    </source>
</evidence>
<gene>
    <name evidence="9" type="ORF">C8N29_10786</name>
</gene>
<feature type="binding site" evidence="7">
    <location>
        <position position="159"/>
    </location>
    <ligand>
        <name>Fe cation</name>
        <dbReference type="ChEBI" id="CHEBI:24875"/>
    </ligand>
</feature>
<evidence type="ECO:0000256" key="1">
    <source>
        <dbReference type="ARBA" id="ARBA00001961"/>
    </source>
</evidence>
<dbReference type="InterPro" id="IPR023550">
    <property type="entry name" value="PKHD_hydroxylase"/>
</dbReference>
<dbReference type="PROSITE" id="PS51471">
    <property type="entry name" value="FE2OG_OXY"/>
    <property type="match status" value="1"/>
</dbReference>
<dbReference type="InterPro" id="IPR005123">
    <property type="entry name" value="Oxoglu/Fe-dep_dioxygenase_dom"/>
</dbReference>
<dbReference type="SMART" id="SM00702">
    <property type="entry name" value="P4Hc"/>
    <property type="match status" value="1"/>
</dbReference>
<dbReference type="PANTHER" id="PTHR41536:SF1">
    <property type="entry name" value="PKHD-TYPE HYDROXYLASE YBIX"/>
    <property type="match status" value="1"/>
</dbReference>
<protein>
    <submittedName>
        <fullName evidence="9">PKHD-type hydroxylase</fullName>
    </submittedName>
</protein>
<dbReference type="NCBIfam" id="NF003975">
    <property type="entry name" value="PRK05467.1-4"/>
    <property type="match status" value="1"/>
</dbReference>
<dbReference type="NCBIfam" id="NF003974">
    <property type="entry name" value="PRK05467.1-3"/>
    <property type="match status" value="1"/>
</dbReference>
<dbReference type="HAMAP" id="MF_00657">
    <property type="entry name" value="Hydroxyl_YbiX"/>
    <property type="match status" value="1"/>
</dbReference>
<feature type="binding site" evidence="7">
    <location>
        <position position="98"/>
    </location>
    <ligand>
        <name>Fe cation</name>
        <dbReference type="ChEBI" id="CHEBI:24875"/>
    </ligand>
</feature>
<dbReference type="InterPro" id="IPR044862">
    <property type="entry name" value="Pro_4_hyd_alph_FE2OG_OXY"/>
</dbReference>
<evidence type="ECO:0000256" key="6">
    <source>
        <dbReference type="ARBA" id="ARBA00023004"/>
    </source>
</evidence>
<name>A0A2T5IZ85_9GAMM</name>
<dbReference type="InterPro" id="IPR041097">
    <property type="entry name" value="PKHD_C"/>
</dbReference>
<dbReference type="GO" id="GO:0031418">
    <property type="term" value="F:L-ascorbic acid binding"/>
    <property type="evidence" value="ECO:0007669"/>
    <property type="project" value="UniProtKB-KW"/>
</dbReference>
<reference evidence="9 10" key="1">
    <citation type="submission" date="2018-04" db="EMBL/GenBank/DDBJ databases">
        <title>Genomic Encyclopedia of Archaeal and Bacterial Type Strains, Phase II (KMG-II): from individual species to whole genera.</title>
        <authorList>
            <person name="Goeker M."/>
        </authorList>
    </citation>
    <scope>NUCLEOTIDE SEQUENCE [LARGE SCALE GENOMIC DNA]</scope>
    <source>
        <strain evidence="9 10">DSM 5822</strain>
    </source>
</reference>
<accession>A0A2T5IZ85</accession>
<dbReference type="InterPro" id="IPR006620">
    <property type="entry name" value="Pro_4_hyd_alph"/>
</dbReference>
<comment type="caution">
    <text evidence="9">The sequence shown here is derived from an EMBL/GenBank/DDBJ whole genome shotgun (WGS) entry which is preliminary data.</text>
</comment>
<dbReference type="Gene3D" id="4.10.860.20">
    <property type="entry name" value="Rabenosyn, Rab binding domain"/>
    <property type="match status" value="1"/>
</dbReference>
<evidence type="ECO:0000256" key="5">
    <source>
        <dbReference type="ARBA" id="ARBA00023002"/>
    </source>
</evidence>
<feature type="binding site" evidence="7">
    <location>
        <position position="169"/>
    </location>
    <ligand>
        <name>2-oxoglutarate</name>
        <dbReference type="ChEBI" id="CHEBI:16810"/>
    </ligand>
</feature>
<sequence>MLLHIPQVLSKQHVAEIRQQLQAAPWQAGAQTAGAQAAKVKHNLQLSQNLAIAQQLAQQVKEALLAHPLFVSAVLPKQLLLPLFNCYQHGGHFGNHVDGAIQYEALTRLPVRTDVSTTVFLSEPEDYEGGELVVEDTYGSHEVKLAAGDAIVYPASSLHRVEPVIEGQRFAAFLWSQSLVKDNSQRQLLFDLDMTIIRLRQQLQDSPDILALTNHYHNLLRQWAE</sequence>
<keyword evidence="3 7" id="KW-0847">Vitamin C</keyword>
<dbReference type="EMBL" id="QAON01000007">
    <property type="protein sequence ID" value="PTQ89353.1"/>
    <property type="molecule type" value="Genomic_DNA"/>
</dbReference>
<keyword evidence="4 7" id="KW-0223">Dioxygenase</keyword>
<evidence type="ECO:0000256" key="2">
    <source>
        <dbReference type="ARBA" id="ARBA00022723"/>
    </source>
</evidence>
<evidence type="ECO:0000256" key="4">
    <source>
        <dbReference type="ARBA" id="ARBA00022964"/>
    </source>
</evidence>
<evidence type="ECO:0000256" key="3">
    <source>
        <dbReference type="ARBA" id="ARBA00022896"/>
    </source>
</evidence>
<comment type="cofactor">
    <cofactor evidence="7">
        <name>Fe(2+)</name>
        <dbReference type="ChEBI" id="CHEBI:29033"/>
    </cofactor>
    <text evidence="7">Binds 1 Fe(2+) ion per subunit.</text>
</comment>
<evidence type="ECO:0000313" key="10">
    <source>
        <dbReference type="Proteomes" id="UP000244223"/>
    </source>
</evidence>
<dbReference type="Pfam" id="PF13640">
    <property type="entry name" value="2OG-FeII_Oxy_3"/>
    <property type="match status" value="1"/>
</dbReference>
<dbReference type="Proteomes" id="UP000244223">
    <property type="component" value="Unassembled WGS sequence"/>
</dbReference>
<dbReference type="GO" id="GO:0006879">
    <property type="term" value="P:intracellular iron ion homeostasis"/>
    <property type="evidence" value="ECO:0007669"/>
    <property type="project" value="TreeGrafter"/>
</dbReference>
<evidence type="ECO:0000259" key="8">
    <source>
        <dbReference type="PROSITE" id="PS51471"/>
    </source>
</evidence>
<keyword evidence="6 7" id="KW-0408">Iron</keyword>
<dbReference type="RefSeq" id="WP_107865680.1">
    <property type="nucleotide sequence ID" value="NZ_QAON01000007.1"/>
</dbReference>
<feature type="domain" description="Fe2OG dioxygenase" evidence="8">
    <location>
        <begin position="78"/>
        <end position="178"/>
    </location>
</feature>
<comment type="cofactor">
    <cofactor evidence="1 7">
        <name>L-ascorbate</name>
        <dbReference type="ChEBI" id="CHEBI:38290"/>
    </cofactor>
</comment>
<dbReference type="PANTHER" id="PTHR41536">
    <property type="entry name" value="PKHD-TYPE HYDROXYLASE YBIX"/>
    <property type="match status" value="1"/>
</dbReference>
<dbReference type="GO" id="GO:0006974">
    <property type="term" value="P:DNA damage response"/>
    <property type="evidence" value="ECO:0007669"/>
    <property type="project" value="TreeGrafter"/>
</dbReference>
<dbReference type="GO" id="GO:0005506">
    <property type="term" value="F:iron ion binding"/>
    <property type="evidence" value="ECO:0007669"/>
    <property type="project" value="UniProtKB-UniRule"/>
</dbReference>
<dbReference type="OrthoDB" id="9812472at2"/>
<organism evidence="9 10">
    <name type="scientific">Agitococcus lubricus</name>
    <dbReference type="NCBI Taxonomy" id="1077255"/>
    <lineage>
        <taxon>Bacteria</taxon>
        <taxon>Pseudomonadati</taxon>
        <taxon>Pseudomonadota</taxon>
        <taxon>Gammaproteobacteria</taxon>
        <taxon>Moraxellales</taxon>
        <taxon>Moraxellaceae</taxon>
        <taxon>Agitococcus</taxon>
    </lineage>
</organism>